<dbReference type="EMBL" id="MFCP01000015">
    <property type="protein sequence ID" value="OGE28793.1"/>
    <property type="molecule type" value="Genomic_DNA"/>
</dbReference>
<feature type="transmembrane region" description="Helical" evidence="1">
    <location>
        <begin position="33"/>
        <end position="52"/>
    </location>
</feature>
<evidence type="ECO:0008006" key="4">
    <source>
        <dbReference type="Google" id="ProtNLM"/>
    </source>
</evidence>
<feature type="transmembrane region" description="Helical" evidence="1">
    <location>
        <begin position="111"/>
        <end position="132"/>
    </location>
</feature>
<keyword evidence="1" id="KW-0812">Transmembrane</keyword>
<evidence type="ECO:0000313" key="2">
    <source>
        <dbReference type="EMBL" id="OGE28793.1"/>
    </source>
</evidence>
<dbReference type="InterPro" id="IPR007165">
    <property type="entry name" value="Phage_holin_4_2"/>
</dbReference>
<protein>
    <recommendedName>
        <fullName evidence="4">Phage holin family protein</fullName>
    </recommendedName>
</protein>
<sequence length="133" mass="14698">MKKLLRYFLINLVSLWVATQTITGLTYTGGVRSLIVGGLAFMLINLILVPLIKILLLPLNLLTLGLFAWITNVLALYALTSVISDFQLLPYTFPGFNLNGLIIPTYELSPFLVAVGASLIIAIITHFLQWLAH</sequence>
<comment type="caution">
    <text evidence="2">The sequence shown here is derived from an EMBL/GenBank/DDBJ whole genome shotgun (WGS) entry which is preliminary data.</text>
</comment>
<feature type="transmembrane region" description="Helical" evidence="1">
    <location>
        <begin position="7"/>
        <end position="27"/>
    </location>
</feature>
<name>A0A1F5JJI0_9BACT</name>
<dbReference type="AlphaFoldDB" id="A0A1F5JJI0"/>
<evidence type="ECO:0000256" key="1">
    <source>
        <dbReference type="SAM" id="Phobius"/>
    </source>
</evidence>
<keyword evidence="1" id="KW-0472">Membrane</keyword>
<accession>A0A1F5JJI0</accession>
<organism evidence="2 3">
    <name type="scientific">Candidatus Daviesbacteria bacterium RIFCSPHIGHO2_01_FULL_40_11</name>
    <dbReference type="NCBI Taxonomy" id="1797762"/>
    <lineage>
        <taxon>Bacteria</taxon>
        <taxon>Candidatus Daviesiibacteriota</taxon>
    </lineage>
</organism>
<dbReference type="Proteomes" id="UP000177555">
    <property type="component" value="Unassembled WGS sequence"/>
</dbReference>
<dbReference type="Pfam" id="PF04020">
    <property type="entry name" value="Phage_holin_4_2"/>
    <property type="match status" value="1"/>
</dbReference>
<proteinExistence type="predicted"/>
<evidence type="ECO:0000313" key="3">
    <source>
        <dbReference type="Proteomes" id="UP000177555"/>
    </source>
</evidence>
<keyword evidence="1" id="KW-1133">Transmembrane helix</keyword>
<reference evidence="2 3" key="1">
    <citation type="journal article" date="2016" name="Nat. Commun.">
        <title>Thousands of microbial genomes shed light on interconnected biogeochemical processes in an aquifer system.</title>
        <authorList>
            <person name="Anantharaman K."/>
            <person name="Brown C.T."/>
            <person name="Hug L.A."/>
            <person name="Sharon I."/>
            <person name="Castelle C.J."/>
            <person name="Probst A.J."/>
            <person name="Thomas B.C."/>
            <person name="Singh A."/>
            <person name="Wilkins M.J."/>
            <person name="Karaoz U."/>
            <person name="Brodie E.L."/>
            <person name="Williams K.H."/>
            <person name="Hubbard S.S."/>
            <person name="Banfield J.F."/>
        </authorList>
    </citation>
    <scope>NUCLEOTIDE SEQUENCE [LARGE SCALE GENOMIC DNA]</scope>
</reference>
<gene>
    <name evidence="2" type="ORF">A2867_04180</name>
</gene>
<feature type="transmembrane region" description="Helical" evidence="1">
    <location>
        <begin position="59"/>
        <end position="79"/>
    </location>
</feature>